<keyword evidence="2" id="KW-1185">Reference proteome</keyword>
<gene>
    <name evidence="1" type="ORF">JK359_16415</name>
</gene>
<dbReference type="Proteomes" id="UP000661858">
    <property type="component" value="Unassembled WGS sequence"/>
</dbReference>
<proteinExistence type="predicted"/>
<name>A0A937EK41_9ACTN</name>
<protein>
    <submittedName>
        <fullName evidence="1">Uncharacterized protein</fullName>
    </submittedName>
</protein>
<evidence type="ECO:0000313" key="1">
    <source>
        <dbReference type="EMBL" id="MBL1083539.1"/>
    </source>
</evidence>
<dbReference type="RefSeq" id="WP_201836218.1">
    <property type="nucleotide sequence ID" value="NZ_JAERRK010000007.1"/>
</dbReference>
<accession>A0A937EK41</accession>
<reference evidence="1" key="1">
    <citation type="submission" date="2021-01" db="EMBL/GenBank/DDBJ databases">
        <title>WGS of actinomycetes isolated from Thailand.</title>
        <authorList>
            <person name="Thawai C."/>
        </authorList>
    </citation>
    <scope>NUCLEOTIDE SEQUENCE</scope>
    <source>
        <strain evidence="1">RCU-197</strain>
    </source>
</reference>
<evidence type="ECO:0000313" key="2">
    <source>
        <dbReference type="Proteomes" id="UP000661858"/>
    </source>
</evidence>
<dbReference type="AlphaFoldDB" id="A0A937EK41"/>
<dbReference type="EMBL" id="JAERRK010000007">
    <property type="protein sequence ID" value="MBL1083539.1"/>
    <property type="molecule type" value="Genomic_DNA"/>
</dbReference>
<sequence length="33" mass="3533">MGAATALRLIDHGALRLALVGRRGGAPLERRTY</sequence>
<organism evidence="1 2">
    <name type="scientific">Streptomyces actinomycinicus</name>
    <dbReference type="NCBI Taxonomy" id="1695166"/>
    <lineage>
        <taxon>Bacteria</taxon>
        <taxon>Bacillati</taxon>
        <taxon>Actinomycetota</taxon>
        <taxon>Actinomycetes</taxon>
        <taxon>Kitasatosporales</taxon>
        <taxon>Streptomycetaceae</taxon>
        <taxon>Streptomyces</taxon>
    </lineage>
</organism>
<comment type="caution">
    <text evidence="1">The sequence shown here is derived from an EMBL/GenBank/DDBJ whole genome shotgun (WGS) entry which is preliminary data.</text>
</comment>